<feature type="chain" id="PRO_5047492653" evidence="1">
    <location>
        <begin position="29"/>
        <end position="186"/>
    </location>
</feature>
<dbReference type="RefSeq" id="WP_300959830.1">
    <property type="nucleotide sequence ID" value="NZ_JAUHJR010000002.1"/>
</dbReference>
<evidence type="ECO:0000313" key="2">
    <source>
        <dbReference type="EMBL" id="MDN4160944.1"/>
    </source>
</evidence>
<evidence type="ECO:0000256" key="1">
    <source>
        <dbReference type="SAM" id="SignalP"/>
    </source>
</evidence>
<gene>
    <name evidence="2" type="ORF">QWY29_06215</name>
</gene>
<organism evidence="2 3">
    <name type="scientific">Nocardioides abyssi</name>
    <dbReference type="NCBI Taxonomy" id="3058370"/>
    <lineage>
        <taxon>Bacteria</taxon>
        <taxon>Bacillati</taxon>
        <taxon>Actinomycetota</taxon>
        <taxon>Actinomycetes</taxon>
        <taxon>Propionibacteriales</taxon>
        <taxon>Nocardioidaceae</taxon>
        <taxon>Nocardioides</taxon>
    </lineage>
</organism>
<dbReference type="EMBL" id="JAUHJR010000002">
    <property type="protein sequence ID" value="MDN4160944.1"/>
    <property type="molecule type" value="Genomic_DNA"/>
</dbReference>
<keyword evidence="1" id="KW-0732">Signal</keyword>
<keyword evidence="3" id="KW-1185">Reference proteome</keyword>
<name>A0ABT8ES78_9ACTN</name>
<dbReference type="Proteomes" id="UP001168537">
    <property type="component" value="Unassembled WGS sequence"/>
</dbReference>
<evidence type="ECO:0000313" key="3">
    <source>
        <dbReference type="Proteomes" id="UP001168537"/>
    </source>
</evidence>
<proteinExistence type="predicted"/>
<sequence length="186" mass="19574">MHLSFPTSALAATAAAALVLSVPGAASAATATVTDKAGDIGPGVDLLSVKVVNGKQNVRVVTTHRNLVPSYRSQAGGKVFLDTDPDDPGPEYALVGGYFDGTDYILLEVDGWNTNKDGIEPVDCSYRSRLDYEAEMVRSRFSQDCFDDDGTDVRVEVKVSGAKKGGGMAVDWLGTPRTFSAPVAQG</sequence>
<comment type="caution">
    <text evidence="2">The sequence shown here is derived from an EMBL/GenBank/DDBJ whole genome shotgun (WGS) entry which is preliminary data.</text>
</comment>
<accession>A0ABT8ES78</accession>
<reference evidence="2" key="1">
    <citation type="submission" date="2023-06" db="EMBL/GenBank/DDBJ databases">
        <title>Draft genome sequence of Nocardioides sp. SOB72.</title>
        <authorList>
            <person name="Zhang G."/>
        </authorList>
    </citation>
    <scope>NUCLEOTIDE SEQUENCE</scope>
    <source>
        <strain evidence="2">SOB72</strain>
    </source>
</reference>
<feature type="signal peptide" evidence="1">
    <location>
        <begin position="1"/>
        <end position="28"/>
    </location>
</feature>
<protein>
    <submittedName>
        <fullName evidence="2">Uncharacterized protein</fullName>
    </submittedName>
</protein>